<protein>
    <submittedName>
        <fullName evidence="1">Uncharacterized protein</fullName>
    </submittedName>
</protein>
<evidence type="ECO:0000313" key="1">
    <source>
        <dbReference type="EMBL" id="CAB4023363.1"/>
    </source>
</evidence>
<dbReference type="EMBL" id="CACRXK020012465">
    <property type="protein sequence ID" value="CAB4023363.1"/>
    <property type="molecule type" value="Genomic_DNA"/>
</dbReference>
<evidence type="ECO:0000313" key="2">
    <source>
        <dbReference type="Proteomes" id="UP001152795"/>
    </source>
</evidence>
<keyword evidence="2" id="KW-1185">Reference proteome</keyword>
<sequence length="201" mass="22437">MEISSAAIESMPCKDLQAGRSEVDVPTESPLELGSANEKQQTSLDNFFSSISSIHDRSSLDYIADRIGEKVSERLKENTVLSQKQATAAADTSTCTSEARNLTDFLHDEQEFEMIGENDMWVLRCKMCYSYLSNPVASSALKHRPTGESLATGITFSLDEYSKHCQGNCAEWRRLKHRMLAHLSGSSKTHQNSSQYMKEQA</sequence>
<accession>A0A6S7J049</accession>
<gene>
    <name evidence="1" type="ORF">PACLA_8A000958</name>
</gene>
<dbReference type="AlphaFoldDB" id="A0A6S7J049"/>
<organism evidence="1 2">
    <name type="scientific">Paramuricea clavata</name>
    <name type="common">Red gorgonian</name>
    <name type="synonym">Violescent sea-whip</name>
    <dbReference type="NCBI Taxonomy" id="317549"/>
    <lineage>
        <taxon>Eukaryota</taxon>
        <taxon>Metazoa</taxon>
        <taxon>Cnidaria</taxon>
        <taxon>Anthozoa</taxon>
        <taxon>Octocorallia</taxon>
        <taxon>Malacalcyonacea</taxon>
        <taxon>Plexauridae</taxon>
        <taxon>Paramuricea</taxon>
    </lineage>
</organism>
<dbReference type="Proteomes" id="UP001152795">
    <property type="component" value="Unassembled WGS sequence"/>
</dbReference>
<comment type="caution">
    <text evidence="1">The sequence shown here is derived from an EMBL/GenBank/DDBJ whole genome shotgun (WGS) entry which is preliminary data.</text>
</comment>
<reference evidence="1" key="1">
    <citation type="submission" date="2020-04" db="EMBL/GenBank/DDBJ databases">
        <authorList>
            <person name="Alioto T."/>
            <person name="Alioto T."/>
            <person name="Gomez Garrido J."/>
        </authorList>
    </citation>
    <scope>NUCLEOTIDE SEQUENCE</scope>
    <source>
        <strain evidence="1">A484AB</strain>
    </source>
</reference>
<proteinExistence type="predicted"/>
<name>A0A6S7J049_PARCT</name>